<dbReference type="InterPro" id="IPR004561">
    <property type="entry name" value="IsoChor_synthase"/>
</dbReference>
<dbReference type="PANTHER" id="PTHR42839:SF2">
    <property type="entry name" value="ISOCHORISMATE SYNTHASE ENTC"/>
    <property type="match status" value="1"/>
</dbReference>
<dbReference type="InterPro" id="IPR005801">
    <property type="entry name" value="ADC_synthase"/>
</dbReference>
<feature type="region of interest" description="Disordered" evidence="6">
    <location>
        <begin position="195"/>
        <end position="214"/>
    </location>
</feature>
<dbReference type="Pfam" id="PF00425">
    <property type="entry name" value="Chorismate_bind"/>
    <property type="match status" value="1"/>
</dbReference>
<dbReference type="RefSeq" id="WP_089673761.1">
    <property type="nucleotide sequence ID" value="NZ_CP024845.1"/>
</dbReference>
<dbReference type="EC" id="5.4.4.2" evidence="3"/>
<dbReference type="PANTHER" id="PTHR42839">
    <property type="entry name" value="ISOCHORISMATE SYNTHASE ENTC"/>
    <property type="match status" value="1"/>
</dbReference>
<accession>A0A1H6Y159</accession>
<evidence type="ECO:0000259" key="7">
    <source>
        <dbReference type="Pfam" id="PF00425"/>
    </source>
</evidence>
<feature type="domain" description="Chorismate-utilising enzyme C-terminal" evidence="7">
    <location>
        <begin position="215"/>
        <end position="469"/>
    </location>
</feature>
<dbReference type="NCBIfam" id="TIGR00543">
    <property type="entry name" value="isochor_syn"/>
    <property type="match status" value="1"/>
</dbReference>
<dbReference type="GO" id="GO:0008909">
    <property type="term" value="F:isochorismate synthase activity"/>
    <property type="evidence" value="ECO:0007669"/>
    <property type="project" value="UniProtKB-EC"/>
</dbReference>
<dbReference type="OrthoDB" id="195185at2157"/>
<reference evidence="8 9" key="1">
    <citation type="submission" date="2016-10" db="EMBL/GenBank/DDBJ databases">
        <authorList>
            <person name="de Groot N.N."/>
        </authorList>
    </citation>
    <scope>NUCLEOTIDE SEQUENCE [LARGE SCALE GENOMIC DNA]</scope>
    <source>
        <strain evidence="8 9">DSM 22187</strain>
    </source>
</reference>
<proteinExistence type="inferred from homology"/>
<evidence type="ECO:0000256" key="1">
    <source>
        <dbReference type="ARBA" id="ARBA00000799"/>
    </source>
</evidence>
<evidence type="ECO:0000256" key="5">
    <source>
        <dbReference type="ARBA" id="ARBA00041564"/>
    </source>
</evidence>
<name>A0A1H6Y159_9EURY</name>
<keyword evidence="9" id="KW-1185">Reference proteome</keyword>
<dbReference type="KEGG" id="hae:halTADL_3443"/>
<feature type="compositionally biased region" description="Polar residues" evidence="6">
    <location>
        <begin position="126"/>
        <end position="137"/>
    </location>
</feature>
<dbReference type="AlphaFoldDB" id="A0A1H6Y159"/>
<evidence type="ECO:0000256" key="4">
    <source>
        <dbReference type="ARBA" id="ARBA00023235"/>
    </source>
</evidence>
<dbReference type="EMBL" id="FNYR01000043">
    <property type="protein sequence ID" value="SEJ30545.1"/>
    <property type="molecule type" value="Genomic_DNA"/>
</dbReference>
<dbReference type="STRING" id="1073996.SAMN05444271_14319"/>
<dbReference type="Gene3D" id="3.60.120.10">
    <property type="entry name" value="Anthranilate synthase"/>
    <property type="match status" value="1"/>
</dbReference>
<dbReference type="SUPFAM" id="SSF56322">
    <property type="entry name" value="ADC synthase"/>
    <property type="match status" value="1"/>
</dbReference>
<dbReference type="InterPro" id="IPR015890">
    <property type="entry name" value="Chorismate_C"/>
</dbReference>
<accession>A0A2H4Q733</accession>
<gene>
    <name evidence="8" type="ORF">SAMN05444271_14319</name>
</gene>
<evidence type="ECO:0000313" key="8">
    <source>
        <dbReference type="EMBL" id="SEJ30545.1"/>
    </source>
</evidence>
<dbReference type="UniPathway" id="UPA00035">
    <property type="reaction ID" value="UER00040"/>
</dbReference>
<evidence type="ECO:0000313" key="9">
    <source>
        <dbReference type="Proteomes" id="UP000198888"/>
    </source>
</evidence>
<evidence type="ECO:0000256" key="2">
    <source>
        <dbReference type="ARBA" id="ARBA00005297"/>
    </source>
</evidence>
<feature type="region of interest" description="Disordered" evidence="6">
    <location>
        <begin position="99"/>
        <end position="139"/>
    </location>
</feature>
<dbReference type="GeneID" id="35004212"/>
<dbReference type="GO" id="GO:0000162">
    <property type="term" value="P:L-tryptophan biosynthetic process"/>
    <property type="evidence" value="ECO:0007669"/>
    <property type="project" value="UniProtKB-UniPathway"/>
</dbReference>
<comment type="similarity">
    <text evidence="2">Belongs to the isochorismate synthase family.</text>
</comment>
<comment type="catalytic activity">
    <reaction evidence="1">
        <text>chorismate = isochorismate</text>
        <dbReference type="Rhea" id="RHEA:18985"/>
        <dbReference type="ChEBI" id="CHEBI:29748"/>
        <dbReference type="ChEBI" id="CHEBI:29780"/>
        <dbReference type="EC" id="5.4.4.2"/>
    </reaction>
</comment>
<organism evidence="8 9">
    <name type="scientific">Halohasta litchfieldiae</name>
    <dbReference type="NCBI Taxonomy" id="1073996"/>
    <lineage>
        <taxon>Archaea</taxon>
        <taxon>Methanobacteriati</taxon>
        <taxon>Methanobacteriota</taxon>
        <taxon>Stenosarchaea group</taxon>
        <taxon>Halobacteria</taxon>
        <taxon>Halobacteriales</taxon>
        <taxon>Haloferacaceae</taxon>
        <taxon>Halohasta</taxon>
    </lineage>
</organism>
<evidence type="ECO:0000256" key="3">
    <source>
        <dbReference type="ARBA" id="ARBA00012824"/>
    </source>
</evidence>
<protein>
    <recommendedName>
        <fullName evidence="3">isochorismate synthase</fullName>
        <ecNumber evidence="3">5.4.4.2</ecNumber>
    </recommendedName>
    <alternativeName>
        <fullName evidence="5">Isochorismate mutase</fullName>
    </alternativeName>
</protein>
<keyword evidence="4" id="KW-0413">Isomerase</keyword>
<evidence type="ECO:0000256" key="6">
    <source>
        <dbReference type="SAM" id="MobiDB-lite"/>
    </source>
</evidence>
<dbReference type="Proteomes" id="UP000198888">
    <property type="component" value="Unassembled WGS sequence"/>
</dbReference>
<sequence length="480" mass="51280">MESPRAADQPVLVSRSVRLDGERPSFRATLNALDSPRTVWDAADEPTVVAGGAAATLTADGPNRFDHIRQAAESLFSSGDVHAGTEAACPRLFGGFTFHADQPTETDEPEVGASGATVDTDGGLTTEPQSDDATATDASPWAAFPDARFVFPRVQVTITDRGPWLTVNAVGPDASVEAVETRLETERERIESLPVADPETPRPGIVDRRRTTTPESWRAGVTAATDRIEAGALQKVVLAQALEVDLAADLAVGDILSRLGEKYPACNRFLIEPAGPEPPAFFGATPERLVSLRGRTVETDALAGTTGRGETPAEDEWLACELLADPKNVHEHDLVAETIRDQLAPFAASVSAGEQQIKRLANVQHIHTPITAELAEDTHVLSLVEALHPTPAVGGLPPDKALETIRETEPFDRGWYAAPIGWIDAAGNGTFAVGLRSAVATRRQATLFAGVGIVGDSDPDREWDEVELKFRPILDELEAE</sequence>